<sequence>MTSTLDELTVSSVRGIMLVNNLEYKKLAQLSQRILSSMPVKDIHSLFTEEEKEMLISALTMESSADLTLVIASLLEIWSQLTFKQLKLDRVTVSLRNLGFKEGVIETLIEVWCKLGQAVCDRLRDISFSDIPVLLDVNWTLRMDIANKHFRKLNSPTAVFELVTDDGLKYVALSRTQLCELFGTLQDIQKELDNILQ</sequence>
<name>A0A0N4VC60_ENTVE</name>
<dbReference type="STRING" id="51028.A0A0N4VC60"/>
<dbReference type="InterPro" id="IPR017920">
    <property type="entry name" value="COMM"/>
</dbReference>
<reference evidence="2 3" key="2">
    <citation type="submission" date="2018-10" db="EMBL/GenBank/DDBJ databases">
        <authorList>
            <consortium name="Pathogen Informatics"/>
        </authorList>
    </citation>
    <scope>NUCLEOTIDE SEQUENCE [LARGE SCALE GENOMIC DNA]</scope>
</reference>
<dbReference type="PANTHER" id="PTHR12333">
    <property type="entry name" value="COMM DOMAIN CONTAINING PROTEIN 10"/>
    <property type="match status" value="1"/>
</dbReference>
<evidence type="ECO:0000259" key="1">
    <source>
        <dbReference type="PROSITE" id="PS51269"/>
    </source>
</evidence>
<dbReference type="PROSITE" id="PS51269">
    <property type="entry name" value="COMM"/>
    <property type="match status" value="1"/>
</dbReference>
<dbReference type="PANTHER" id="PTHR12333:SF0">
    <property type="entry name" value="COMM DOMAIN-CONTAINING PROTEIN 10"/>
    <property type="match status" value="1"/>
</dbReference>
<keyword evidence="3" id="KW-1185">Reference proteome</keyword>
<reference evidence="4" key="1">
    <citation type="submission" date="2017-02" db="UniProtKB">
        <authorList>
            <consortium name="WormBaseParasite"/>
        </authorList>
    </citation>
    <scope>IDENTIFICATION</scope>
</reference>
<dbReference type="AlphaFoldDB" id="A0A0N4VC60"/>
<dbReference type="InterPro" id="IPR037361">
    <property type="entry name" value="COMMD10"/>
</dbReference>
<evidence type="ECO:0000313" key="2">
    <source>
        <dbReference type="EMBL" id="VDD92874.1"/>
    </source>
</evidence>
<evidence type="ECO:0000313" key="4">
    <source>
        <dbReference type="WBParaSite" id="EVEC_0000814101-mRNA-1"/>
    </source>
</evidence>
<feature type="domain" description="COMM" evidence="1">
    <location>
        <begin position="133"/>
        <end position="196"/>
    </location>
</feature>
<dbReference type="EMBL" id="UXUI01009015">
    <property type="protein sequence ID" value="VDD92874.1"/>
    <property type="molecule type" value="Genomic_DNA"/>
</dbReference>
<organism evidence="4">
    <name type="scientific">Enterobius vermicularis</name>
    <name type="common">Human pinworm</name>
    <dbReference type="NCBI Taxonomy" id="51028"/>
    <lineage>
        <taxon>Eukaryota</taxon>
        <taxon>Metazoa</taxon>
        <taxon>Ecdysozoa</taxon>
        <taxon>Nematoda</taxon>
        <taxon>Chromadorea</taxon>
        <taxon>Rhabditida</taxon>
        <taxon>Spirurina</taxon>
        <taxon>Oxyuridomorpha</taxon>
        <taxon>Oxyuroidea</taxon>
        <taxon>Oxyuridae</taxon>
        <taxon>Enterobius</taxon>
    </lineage>
</organism>
<dbReference type="WBParaSite" id="EVEC_0000814101-mRNA-1">
    <property type="protein sequence ID" value="EVEC_0000814101-mRNA-1"/>
    <property type="gene ID" value="EVEC_0000814101"/>
</dbReference>
<proteinExistence type="predicted"/>
<dbReference type="OrthoDB" id="77522at2759"/>
<evidence type="ECO:0000313" key="3">
    <source>
        <dbReference type="Proteomes" id="UP000274131"/>
    </source>
</evidence>
<dbReference type="Pfam" id="PF07258">
    <property type="entry name" value="COMM_domain"/>
    <property type="match status" value="1"/>
</dbReference>
<gene>
    <name evidence="2" type="ORF">EVEC_LOCUS7625</name>
</gene>
<dbReference type="Proteomes" id="UP000274131">
    <property type="component" value="Unassembled WGS sequence"/>
</dbReference>
<protein>
    <submittedName>
        <fullName evidence="4">COMM domain-containing protein</fullName>
    </submittedName>
</protein>
<accession>A0A0N4VC60</accession>